<dbReference type="PANTHER" id="PTHR42832:SF1">
    <property type="entry name" value="GLUTAMATE-PYRUVATE AMINOTRANSFERASE ALAC"/>
    <property type="match status" value="1"/>
</dbReference>
<dbReference type="InterPro" id="IPR050881">
    <property type="entry name" value="LL-DAP_aminotransferase"/>
</dbReference>
<protein>
    <submittedName>
        <fullName evidence="5">LL-diaminopimelate aminotransferase</fullName>
    </submittedName>
</protein>
<dbReference type="Gene3D" id="3.90.1150.10">
    <property type="entry name" value="Aspartate Aminotransferase, domain 1"/>
    <property type="match status" value="1"/>
</dbReference>
<evidence type="ECO:0000313" key="8">
    <source>
        <dbReference type="Proteomes" id="UP000321325"/>
    </source>
</evidence>
<dbReference type="GO" id="GO:0030170">
    <property type="term" value="F:pyridoxal phosphate binding"/>
    <property type="evidence" value="ECO:0007669"/>
    <property type="project" value="InterPro"/>
</dbReference>
<comment type="cofactor">
    <cofactor evidence="1">
        <name>pyridoxal 5'-phosphate</name>
        <dbReference type="ChEBI" id="CHEBI:597326"/>
    </cofactor>
</comment>
<dbReference type="Proteomes" id="UP000293421">
    <property type="component" value="Chromosome"/>
</dbReference>
<feature type="domain" description="Aminotransferase class I/classII large" evidence="4">
    <location>
        <begin position="34"/>
        <end position="392"/>
    </location>
</feature>
<reference evidence="5 7" key="1">
    <citation type="submission" date="2019-02" db="EMBL/GenBank/DDBJ databases">
        <title>Use of ANI for Rapid Identification of Enteric Bacteria.</title>
        <authorList>
            <person name="Pruckler J."/>
            <person name="Lane C."/>
            <person name="Aubert R."/>
        </authorList>
    </citation>
    <scope>NUCLEOTIDE SEQUENCE [LARGE SCALE GENOMIC DNA]</scope>
    <source>
        <strain evidence="5 7">2014D-0083</strain>
    </source>
</reference>
<gene>
    <name evidence="5" type="ORF">A9460_00900</name>
    <name evidence="6" type="ORF">FVD15_04265</name>
</gene>
<proteinExistence type="predicted"/>
<dbReference type="GO" id="GO:0008483">
    <property type="term" value="F:transaminase activity"/>
    <property type="evidence" value="ECO:0007669"/>
    <property type="project" value="UniProtKB-KW"/>
</dbReference>
<dbReference type="NCBIfam" id="NF006387">
    <property type="entry name" value="PRK08636.1"/>
    <property type="match status" value="1"/>
</dbReference>
<dbReference type="InterPro" id="IPR004839">
    <property type="entry name" value="Aminotransferase_I/II_large"/>
</dbReference>
<dbReference type="CDD" id="cd00609">
    <property type="entry name" value="AAT_like"/>
    <property type="match status" value="1"/>
</dbReference>
<evidence type="ECO:0000313" key="7">
    <source>
        <dbReference type="Proteomes" id="UP000293421"/>
    </source>
</evidence>
<dbReference type="SUPFAM" id="SSF53383">
    <property type="entry name" value="PLP-dependent transferases"/>
    <property type="match status" value="1"/>
</dbReference>
<evidence type="ECO:0000256" key="1">
    <source>
        <dbReference type="ARBA" id="ARBA00001933"/>
    </source>
</evidence>
<dbReference type="Proteomes" id="UP000321325">
    <property type="component" value="Unassembled WGS sequence"/>
</dbReference>
<evidence type="ECO:0000259" key="4">
    <source>
        <dbReference type="Pfam" id="PF00155"/>
    </source>
</evidence>
<keyword evidence="2 5" id="KW-0032">Aminotransferase</keyword>
<dbReference type="RefSeq" id="WP_039666081.1">
    <property type="nucleotide sequence ID" value="NZ_CP037746.1"/>
</dbReference>
<keyword evidence="8" id="KW-1185">Reference proteome</keyword>
<dbReference type="Pfam" id="PF00155">
    <property type="entry name" value="Aminotran_1_2"/>
    <property type="match status" value="1"/>
</dbReference>
<evidence type="ECO:0000256" key="3">
    <source>
        <dbReference type="ARBA" id="ARBA00022679"/>
    </source>
</evidence>
<dbReference type="Gene3D" id="3.40.640.10">
    <property type="entry name" value="Type I PLP-dependent aspartate aminotransferase-like (Major domain)"/>
    <property type="match status" value="1"/>
</dbReference>
<dbReference type="EMBL" id="CP037746">
    <property type="protein sequence ID" value="QBL12959.1"/>
    <property type="molecule type" value="Genomic_DNA"/>
</dbReference>
<dbReference type="InterPro" id="IPR015424">
    <property type="entry name" value="PyrdxlP-dep_Trfase"/>
</dbReference>
<reference evidence="6 8" key="2">
    <citation type="submission" date="2019-08" db="EMBL/GenBank/DDBJ databases">
        <title>Rapid identification of Enteric Bacteria from Whole Genome Sequences (WGS) using Average Nucleotide Identity (ANI).</title>
        <authorList>
            <person name="Lane C."/>
        </authorList>
    </citation>
    <scope>NUCLEOTIDE SEQUENCE [LARGE SCALE GENOMIC DNA]</scope>
    <source>
        <strain evidence="6 8">2010D-8464</strain>
    </source>
</reference>
<dbReference type="EMBL" id="VRMB01000018">
    <property type="protein sequence ID" value="TXK68996.1"/>
    <property type="molecule type" value="Genomic_DNA"/>
</dbReference>
<dbReference type="AlphaFoldDB" id="A0AAE5YFR4"/>
<evidence type="ECO:0000256" key="2">
    <source>
        <dbReference type="ARBA" id="ARBA00022576"/>
    </source>
</evidence>
<accession>A0AAE5YFR4</accession>
<evidence type="ECO:0000313" key="6">
    <source>
        <dbReference type="EMBL" id="TXK68996.1"/>
    </source>
</evidence>
<organism evidence="5 7">
    <name type="scientific">Campylobacter volucris</name>
    <dbReference type="NCBI Taxonomy" id="1031542"/>
    <lineage>
        <taxon>Bacteria</taxon>
        <taxon>Pseudomonadati</taxon>
        <taxon>Campylobacterota</taxon>
        <taxon>Epsilonproteobacteria</taxon>
        <taxon>Campylobacterales</taxon>
        <taxon>Campylobacteraceae</taxon>
        <taxon>Campylobacter</taxon>
    </lineage>
</organism>
<keyword evidence="3" id="KW-0808">Transferase</keyword>
<dbReference type="InterPro" id="IPR015421">
    <property type="entry name" value="PyrdxlP-dep_Trfase_major"/>
</dbReference>
<evidence type="ECO:0000313" key="5">
    <source>
        <dbReference type="EMBL" id="QBL12959.1"/>
    </source>
</evidence>
<dbReference type="GeneID" id="66288117"/>
<dbReference type="PANTHER" id="PTHR42832">
    <property type="entry name" value="AMINO ACID AMINOTRANSFERASE"/>
    <property type="match status" value="1"/>
</dbReference>
<sequence length="400" mass="45082">MFEEIHFNTIERLPNYVFAEVNAIKMAARRAGEDIIDFSMGNPDGKTPQHIIDKLCESANKDKTSGYSASIGIYKLRLAICNWYKRKYNVDLDPESEVVATMGSKEGFVNLARAVINPGDVAIVPTPAYPIHTQAFIIAGGNVATMDFEFNENYELNENVFFQNLQKTLHESLPRPKYVVVNFPHNPTTVTVEKSFYERLVALAKKERFYIISDIAYADLTFGSYKTPSIFEVEGAKDVAVETYTLSKSYNMAGWRVGFVVGNKRLISALKKIKSWFDYGMYTPIQVAATIALDGDQTCVEEIKNVYAKRLDVLIEAFDQAGWSLKRPNASMFVWAKLPQKKAHLGSMEFSKQILQKANVALSPGVGFGEAGDEYVRIALIENENRIRQAARNIKKYLKE</sequence>
<name>A0AAE5YFR4_9BACT</name>
<dbReference type="InterPro" id="IPR015422">
    <property type="entry name" value="PyrdxlP-dep_Trfase_small"/>
</dbReference>